<dbReference type="Gene3D" id="2.40.30.20">
    <property type="match status" value="1"/>
</dbReference>
<gene>
    <name evidence="1" type="ORF">CMV30_10050</name>
</gene>
<reference evidence="1 2" key="1">
    <citation type="submission" date="2017-09" db="EMBL/GenBank/DDBJ databases">
        <title>Complete genome sequence of Verrucomicrobial strain HZ-65, isolated from freshwater.</title>
        <authorList>
            <person name="Choi A."/>
        </authorList>
    </citation>
    <scope>NUCLEOTIDE SEQUENCE [LARGE SCALE GENOMIC DNA]</scope>
    <source>
        <strain evidence="1 2">HZ-65</strain>
    </source>
</reference>
<dbReference type="InterPro" id="IPR023366">
    <property type="entry name" value="ATP_synth_asu-like_sf"/>
</dbReference>
<proteinExistence type="predicted"/>
<dbReference type="RefSeq" id="WP_096055902.1">
    <property type="nucleotide sequence ID" value="NZ_CP023344.1"/>
</dbReference>
<protein>
    <submittedName>
        <fullName evidence="1">Uncharacterized protein</fullName>
    </submittedName>
</protein>
<dbReference type="Proteomes" id="UP000217265">
    <property type="component" value="Chromosome"/>
</dbReference>
<dbReference type="KEGG" id="vbh:CMV30_10050"/>
<organism evidence="1 2">
    <name type="scientific">Nibricoccus aquaticus</name>
    <dbReference type="NCBI Taxonomy" id="2576891"/>
    <lineage>
        <taxon>Bacteria</taxon>
        <taxon>Pseudomonadati</taxon>
        <taxon>Verrucomicrobiota</taxon>
        <taxon>Opitutia</taxon>
        <taxon>Opitutales</taxon>
        <taxon>Opitutaceae</taxon>
        <taxon>Nibricoccus</taxon>
    </lineage>
</organism>
<dbReference type="AlphaFoldDB" id="A0A290QAP7"/>
<evidence type="ECO:0000313" key="1">
    <source>
        <dbReference type="EMBL" id="ATC64270.1"/>
    </source>
</evidence>
<evidence type="ECO:0000313" key="2">
    <source>
        <dbReference type="Proteomes" id="UP000217265"/>
    </source>
</evidence>
<dbReference type="EMBL" id="CP023344">
    <property type="protein sequence ID" value="ATC64270.1"/>
    <property type="molecule type" value="Genomic_DNA"/>
</dbReference>
<keyword evidence="2" id="KW-1185">Reference proteome</keyword>
<name>A0A290QAP7_9BACT</name>
<sequence length="1121" mass="115794">MPLLALPEHAEPKTFSFRQQPRPPSHLAPPRRATAGWLHLLAWCWLFAIGQTGFSQTMTLSAPSTGGSAIDNMAVVFSISGEAGGINSVRLVMTYVSGYSTASIGSTWTMTMFSVSASQSFSFNPSTATSNALFRAVTQLNTEGKAVTQINASGVAVTPNPPDGVYSVYAQYTRTTTGVIVRSNTASNVTVDTGALPPTFSYTPVSFTVDPATDVVSLPAGTSPVIINPATDVLTLKNHGLAPDAAVTLSGTNLPSATTYYVSSIDTDSFKLATSSGGSTYADITPGTSGTITYSPDSAPVAINPATDVITLTNHGLAANTEVTLSGTNLPSTTTYYVSSIDTDSFKLATTSGGSTYADITPGTIGTINVPCHLLTAGAAVKISGTNLLPDTTYYASPIDASSLKLATTPGGSTYADFPTGTTGTIRALSAPTTIAIDATTDVITLAGHGYAANAEVSISGTNLTSNTPYYVSVIDTDSFKLATTSGGSTFADFTPGVTGSISSLSGPVAIDPATDVITFTSHGLAANTLVNITGTNLLSTTAYYVSVVNANSFKLATTSGGSTFADIASGTIRSLSAATDVTIAPATDVITFANHGLAANTAVTISGTNLLPSTTYYVGTVTTNSFKLATTSGGSTYADITPGPTSATVTSTEALKGDVLTLGTNLATFYYSIPENYAATTAKITFTGRTTVVVTMPNLIRNNSLVFDRSKIPSVGIISTTSPSLPDDTYTVSFAFRDANNHTATGVTLPYMAYDAGTLAPSITNLVNNAAIVDGSAIAYTLPETPYGGTVKLTFSNGTTTTVIPLANAKSGTFTYDRALHASSIPTGTYTVTLSYQDTAGNSVTSTTLTGVSVTVTPLSATTDTDGDGLNDLAELNLAALGFDWQVAQPALVTAFLNNASLFTLTEYDTNRTTGRTDVTSSPATYNLFTSAQVTAQYDAGRLVGRSDVTGAPNTYDLFTATQVQTQVDASRLLGRSDVTGSPATYDLFTSAQVTAQYDAGRLVGRSDVTGAPATYSLFTSAQIAASRTAGQTDVTTNPIAYALYRSTDLQTLTAGAPVITRDSVTGKWKLTMAVEKSTDLTHFTPLPFTVGTTSINASGELELEFTVADPAAFFRLQVR</sequence>
<accession>A0A290QAP7</accession>
<dbReference type="OrthoDB" id="1373043at2"/>